<evidence type="ECO:0000313" key="6">
    <source>
        <dbReference type="Proteomes" id="UP000286848"/>
    </source>
</evidence>
<comment type="caution">
    <text evidence="5">The sequence shown here is derived from an EMBL/GenBank/DDBJ whole genome shotgun (WGS) entry which is preliminary data.</text>
</comment>
<dbReference type="OrthoDB" id="9773828at2"/>
<dbReference type="Pfam" id="PF00248">
    <property type="entry name" value="Aldo_ket_red"/>
    <property type="match status" value="1"/>
</dbReference>
<keyword evidence="2" id="KW-0521">NADP</keyword>
<dbReference type="GO" id="GO:0016491">
    <property type="term" value="F:oxidoreductase activity"/>
    <property type="evidence" value="ECO:0007669"/>
    <property type="project" value="UniProtKB-KW"/>
</dbReference>
<keyword evidence="3" id="KW-0560">Oxidoreductase</keyword>
<dbReference type="InterPro" id="IPR023210">
    <property type="entry name" value="NADP_OxRdtase_dom"/>
</dbReference>
<dbReference type="Gene3D" id="3.20.20.100">
    <property type="entry name" value="NADP-dependent oxidoreductase domain"/>
    <property type="match status" value="1"/>
</dbReference>
<dbReference type="GO" id="GO:0051596">
    <property type="term" value="P:methylglyoxal catabolic process"/>
    <property type="evidence" value="ECO:0007669"/>
    <property type="project" value="TreeGrafter"/>
</dbReference>
<evidence type="ECO:0000256" key="2">
    <source>
        <dbReference type="ARBA" id="ARBA00022857"/>
    </source>
</evidence>
<dbReference type="InterPro" id="IPR020471">
    <property type="entry name" value="AKR"/>
</dbReference>
<dbReference type="EMBL" id="BFFP01000030">
    <property type="protein sequence ID" value="GBG95274.1"/>
    <property type="molecule type" value="Genomic_DNA"/>
</dbReference>
<keyword evidence="6" id="KW-1185">Reference proteome</keyword>
<dbReference type="Proteomes" id="UP000286848">
    <property type="component" value="Unassembled WGS sequence"/>
</dbReference>
<proteinExistence type="inferred from homology"/>
<gene>
    <name evidence="5" type="primary">tas</name>
    <name evidence="5" type="ORF">LFYK43_17330</name>
</gene>
<dbReference type="SUPFAM" id="SSF51430">
    <property type="entry name" value="NAD(P)-linked oxidoreductase"/>
    <property type="match status" value="1"/>
</dbReference>
<dbReference type="InterPro" id="IPR036812">
    <property type="entry name" value="NAD(P)_OxRdtase_dom_sf"/>
</dbReference>
<dbReference type="PANTHER" id="PTHR43150:SF4">
    <property type="entry name" value="L-GLYCERALDEHYDE 3-PHOSPHATE REDUCTASE"/>
    <property type="match status" value="1"/>
</dbReference>
<evidence type="ECO:0000256" key="1">
    <source>
        <dbReference type="ARBA" id="ARBA00006515"/>
    </source>
</evidence>
<name>A0A401IUS0_9LACO</name>
<organism evidence="5 6">
    <name type="scientific">Ligilactobacillus salitolerans</name>
    <dbReference type="NCBI Taxonomy" id="1808352"/>
    <lineage>
        <taxon>Bacteria</taxon>
        <taxon>Bacillati</taxon>
        <taxon>Bacillota</taxon>
        <taxon>Bacilli</taxon>
        <taxon>Lactobacillales</taxon>
        <taxon>Lactobacillaceae</taxon>
        <taxon>Ligilactobacillus</taxon>
    </lineage>
</organism>
<dbReference type="AlphaFoldDB" id="A0A401IUS0"/>
<dbReference type="InterPro" id="IPR005399">
    <property type="entry name" value="K_chnl_volt-dep_bsu_KCNAB-rel"/>
</dbReference>
<feature type="domain" description="NADP-dependent oxidoreductase" evidence="4">
    <location>
        <begin position="27"/>
        <end position="327"/>
    </location>
</feature>
<dbReference type="PANTHER" id="PTHR43150">
    <property type="entry name" value="HYPERKINETIC, ISOFORM M"/>
    <property type="match status" value="1"/>
</dbReference>
<protein>
    <submittedName>
        <fullName evidence="5">Aldo/keto reductase</fullName>
    </submittedName>
</protein>
<evidence type="ECO:0000259" key="4">
    <source>
        <dbReference type="Pfam" id="PF00248"/>
    </source>
</evidence>
<accession>A0A401IUS0</accession>
<dbReference type="RefSeq" id="WP_124977437.1">
    <property type="nucleotide sequence ID" value="NZ_BFFP01000030.1"/>
</dbReference>
<dbReference type="PRINTS" id="PR00069">
    <property type="entry name" value="ALDKETRDTASE"/>
</dbReference>
<evidence type="ECO:0000313" key="5">
    <source>
        <dbReference type="EMBL" id="GBG95274.1"/>
    </source>
</evidence>
<comment type="similarity">
    <text evidence="1">Belongs to the shaker potassium channel beta subunit family.</text>
</comment>
<sequence>MYQGNSHRYEQMTYNRAGYSGLKLSALGLGLWHNFGSVDPFEKQKKLIHQAFDLGITYYDLANNYGPIPGSAEENFGKIMQDDMRGHRYEMVIATKAGYEMWPGPYGNWASRKSIIASADQSLRRLQLDYVDIFYSHRPDPHTPAEETALALNQLVLEGKALYIGISNYSGSQTARMVRIFQELKTPFIVNQVRYNMFNRDVEQGLFPVLKREKKAAVAFSPLSQGLLTDKYLNGIPADSRAKKTTSPFLHPTQVEQTLVTVRQLNEVAKKRGQTLAEMALAWNLRQNAVASVIVGASRPEQLVDNCQALENLEFSTSELSLIDKILAEQADIAWKAK</sequence>
<reference evidence="5 6" key="1">
    <citation type="journal article" date="2019" name="Int. J. Syst. Evol. Microbiol.">
        <title>Lactobacillus salitolerans sp. nov., a novel lactic acid bacterium isolated from spent mushroom substrates.</title>
        <authorList>
            <person name="Tohno M."/>
            <person name="Tanizawa Y."/>
            <person name="Kojima Y."/>
            <person name="Sakamoto M."/>
            <person name="Nakamura Y."/>
            <person name="Ohkuma M."/>
            <person name="Kobayashi H."/>
        </authorList>
    </citation>
    <scope>NUCLEOTIDE SEQUENCE [LARGE SCALE GENOMIC DNA]</scope>
    <source>
        <strain evidence="5 6">YK43</strain>
    </source>
</reference>
<evidence type="ECO:0000256" key="3">
    <source>
        <dbReference type="ARBA" id="ARBA00023002"/>
    </source>
</evidence>